<sequence>MSTPQPGHYPPPGQYPPPQAQYAPPGQYAPPPGPYPPPGQYPPPQAGGYPPPQAQYAPPPGQYAPPQGQYPPPQGAPGQPVVYAPPGGYGARTVSRWRPKQVLSLVTAGLGAIAMLVFWLFVPNNGASTAKVGDCMYKSGGSSVRPSFTVVPCTDAKATYRVVKVVQSSDTTACSSMPEHPGWYSETRKRKSFTVCFVPKKP</sequence>
<dbReference type="Proteomes" id="UP001500897">
    <property type="component" value="Unassembled WGS sequence"/>
</dbReference>
<keyword evidence="2" id="KW-0812">Transmembrane</keyword>
<protein>
    <submittedName>
        <fullName evidence="3">Uncharacterized protein</fullName>
    </submittedName>
</protein>
<evidence type="ECO:0000256" key="1">
    <source>
        <dbReference type="SAM" id="MobiDB-lite"/>
    </source>
</evidence>
<feature type="region of interest" description="Disordered" evidence="1">
    <location>
        <begin position="1"/>
        <end position="84"/>
    </location>
</feature>
<proteinExistence type="predicted"/>
<feature type="compositionally biased region" description="Pro residues" evidence="1">
    <location>
        <begin position="27"/>
        <end position="75"/>
    </location>
</feature>
<feature type="compositionally biased region" description="Pro residues" evidence="1">
    <location>
        <begin position="7"/>
        <end position="19"/>
    </location>
</feature>
<dbReference type="RefSeq" id="WP_344549696.1">
    <property type="nucleotide sequence ID" value="NZ_BAAANS010000001.1"/>
</dbReference>
<keyword evidence="2" id="KW-1133">Transmembrane helix</keyword>
<keyword evidence="2" id="KW-0472">Membrane</keyword>
<evidence type="ECO:0000313" key="4">
    <source>
        <dbReference type="Proteomes" id="UP001500897"/>
    </source>
</evidence>
<name>A0ABP5HTS9_9ACTN</name>
<feature type="transmembrane region" description="Helical" evidence="2">
    <location>
        <begin position="102"/>
        <end position="122"/>
    </location>
</feature>
<gene>
    <name evidence="3" type="ORF">GCM10009759_01800</name>
</gene>
<evidence type="ECO:0000256" key="2">
    <source>
        <dbReference type="SAM" id="Phobius"/>
    </source>
</evidence>
<accession>A0ABP5HTS9</accession>
<comment type="caution">
    <text evidence="3">The sequence shown here is derived from an EMBL/GenBank/DDBJ whole genome shotgun (WGS) entry which is preliminary data.</text>
</comment>
<reference evidence="4" key="1">
    <citation type="journal article" date="2019" name="Int. J. Syst. Evol. Microbiol.">
        <title>The Global Catalogue of Microorganisms (GCM) 10K type strain sequencing project: providing services to taxonomists for standard genome sequencing and annotation.</title>
        <authorList>
            <consortium name="The Broad Institute Genomics Platform"/>
            <consortium name="The Broad Institute Genome Sequencing Center for Infectious Disease"/>
            <person name="Wu L."/>
            <person name="Ma J."/>
        </authorList>
    </citation>
    <scope>NUCLEOTIDE SEQUENCE [LARGE SCALE GENOMIC DNA]</scope>
    <source>
        <strain evidence="4">JCM 14559</strain>
    </source>
</reference>
<organism evidence="3 4">
    <name type="scientific">Kitasatospora saccharophila</name>
    <dbReference type="NCBI Taxonomy" id="407973"/>
    <lineage>
        <taxon>Bacteria</taxon>
        <taxon>Bacillati</taxon>
        <taxon>Actinomycetota</taxon>
        <taxon>Actinomycetes</taxon>
        <taxon>Kitasatosporales</taxon>
        <taxon>Streptomycetaceae</taxon>
        <taxon>Kitasatospora</taxon>
    </lineage>
</organism>
<keyword evidence="4" id="KW-1185">Reference proteome</keyword>
<dbReference type="EMBL" id="BAAANS010000001">
    <property type="protein sequence ID" value="GAA2083556.1"/>
    <property type="molecule type" value="Genomic_DNA"/>
</dbReference>
<evidence type="ECO:0000313" key="3">
    <source>
        <dbReference type="EMBL" id="GAA2083556.1"/>
    </source>
</evidence>